<dbReference type="OrthoDB" id="9806653at2"/>
<evidence type="ECO:0000313" key="5">
    <source>
        <dbReference type="EMBL" id="KPL72018.1"/>
    </source>
</evidence>
<evidence type="ECO:0000259" key="3">
    <source>
        <dbReference type="Pfam" id="PF00534"/>
    </source>
</evidence>
<sequence length="381" mass="42347">MRKTLQITGDSPYGGAGYLILRWCQFLVVNGWQVDVLATNPQWVAMLKEIPGLKVIEDILIPRDISPLKDAQAFSKLIKLLRRTRYDVVHTYTATPGFVGRLAARAAGVPVIVHHQAGWTVTEFSTPLQRIIYTPLEYLAVAASTCSICVSHAVERQAYDLHIAPPKKLVVICNGINPQPFFEACQNGAREMFRGRLGIPDGHLLIGNTGRLAPQKDNQTLIEAMKIFQTLQPETPFTLLIAGEGQERAELERLVDSLGLAGRVKLLGFVEDIPTFLAGVDMFISPSLWEGLSISLLEAMAAAKPIITTTILPNAELIEHEVNGLLVSPRRPDQIAEAVQRLWQDRALAVRCGEAARQRVVDHYSIERMFNETLELYQVQK</sequence>
<dbReference type="AlphaFoldDB" id="A0A0N8GLB3"/>
<dbReference type="PANTHER" id="PTHR12526">
    <property type="entry name" value="GLYCOSYLTRANSFERASE"/>
    <property type="match status" value="1"/>
</dbReference>
<evidence type="ECO:0000259" key="4">
    <source>
        <dbReference type="Pfam" id="PF13439"/>
    </source>
</evidence>
<dbReference type="CDD" id="cd03808">
    <property type="entry name" value="GT4_CapM-like"/>
    <property type="match status" value="1"/>
</dbReference>
<dbReference type="GO" id="GO:0016757">
    <property type="term" value="F:glycosyltransferase activity"/>
    <property type="evidence" value="ECO:0007669"/>
    <property type="project" value="UniProtKB-KW"/>
</dbReference>
<evidence type="ECO:0000256" key="1">
    <source>
        <dbReference type="ARBA" id="ARBA00022676"/>
    </source>
</evidence>
<comment type="caution">
    <text evidence="5">The sequence shown here is derived from an EMBL/GenBank/DDBJ whole genome shotgun (WGS) entry which is preliminary data.</text>
</comment>
<evidence type="ECO:0008006" key="7">
    <source>
        <dbReference type="Google" id="ProtNLM"/>
    </source>
</evidence>
<dbReference type="EMBL" id="LGCL01000040">
    <property type="protein sequence ID" value="KPL72018.1"/>
    <property type="molecule type" value="Genomic_DNA"/>
</dbReference>
<keyword evidence="6" id="KW-1185">Reference proteome</keyword>
<dbReference type="Gene3D" id="3.40.50.2000">
    <property type="entry name" value="Glycogen Phosphorylase B"/>
    <property type="match status" value="2"/>
</dbReference>
<keyword evidence="1" id="KW-0328">Glycosyltransferase</keyword>
<name>A0A0N8GLB3_9CHLR</name>
<dbReference type="PANTHER" id="PTHR12526:SF510">
    <property type="entry name" value="D-INOSITOL 3-PHOSPHATE GLYCOSYLTRANSFERASE"/>
    <property type="match status" value="1"/>
</dbReference>
<dbReference type="STRING" id="1134406.ADN00_16120"/>
<evidence type="ECO:0000256" key="2">
    <source>
        <dbReference type="ARBA" id="ARBA00022679"/>
    </source>
</evidence>
<reference evidence="5 6" key="1">
    <citation type="submission" date="2015-07" db="EMBL/GenBank/DDBJ databases">
        <title>Genome sequence of Ornatilinea apprima DSM 23815.</title>
        <authorList>
            <person name="Hemp J."/>
            <person name="Ward L.M."/>
            <person name="Pace L.A."/>
            <person name="Fischer W.W."/>
        </authorList>
    </citation>
    <scope>NUCLEOTIDE SEQUENCE [LARGE SCALE GENOMIC DNA]</scope>
    <source>
        <strain evidence="5 6">P3M-1</strain>
    </source>
</reference>
<dbReference type="SUPFAM" id="SSF53756">
    <property type="entry name" value="UDP-Glycosyltransferase/glycogen phosphorylase"/>
    <property type="match status" value="1"/>
</dbReference>
<evidence type="ECO:0000313" key="6">
    <source>
        <dbReference type="Proteomes" id="UP000050417"/>
    </source>
</evidence>
<dbReference type="InterPro" id="IPR028098">
    <property type="entry name" value="Glyco_trans_4-like_N"/>
</dbReference>
<feature type="domain" description="Glycosyltransferase subfamily 4-like N-terminal" evidence="4">
    <location>
        <begin position="13"/>
        <end position="179"/>
    </location>
</feature>
<dbReference type="Proteomes" id="UP000050417">
    <property type="component" value="Unassembled WGS sequence"/>
</dbReference>
<feature type="domain" description="Glycosyl transferase family 1" evidence="3">
    <location>
        <begin position="191"/>
        <end position="359"/>
    </location>
</feature>
<dbReference type="Pfam" id="PF13439">
    <property type="entry name" value="Glyco_transf_4"/>
    <property type="match status" value="1"/>
</dbReference>
<gene>
    <name evidence="5" type="ORF">ADN00_16120</name>
</gene>
<accession>A0A0N8GLB3</accession>
<organism evidence="5 6">
    <name type="scientific">Ornatilinea apprima</name>
    <dbReference type="NCBI Taxonomy" id="1134406"/>
    <lineage>
        <taxon>Bacteria</taxon>
        <taxon>Bacillati</taxon>
        <taxon>Chloroflexota</taxon>
        <taxon>Anaerolineae</taxon>
        <taxon>Anaerolineales</taxon>
        <taxon>Anaerolineaceae</taxon>
        <taxon>Ornatilinea</taxon>
    </lineage>
</organism>
<dbReference type="InterPro" id="IPR001296">
    <property type="entry name" value="Glyco_trans_1"/>
</dbReference>
<dbReference type="RefSeq" id="WP_075064069.1">
    <property type="nucleotide sequence ID" value="NZ_LGCL01000040.1"/>
</dbReference>
<keyword evidence="2" id="KW-0808">Transferase</keyword>
<proteinExistence type="predicted"/>
<protein>
    <recommendedName>
        <fullName evidence="7">Glycosyl transferase family 1</fullName>
    </recommendedName>
</protein>
<dbReference type="Pfam" id="PF00534">
    <property type="entry name" value="Glycos_transf_1"/>
    <property type="match status" value="1"/>
</dbReference>